<evidence type="ECO:0000313" key="2">
    <source>
        <dbReference type="EMBL" id="MBE1610289.1"/>
    </source>
</evidence>
<dbReference type="GO" id="GO:0043590">
    <property type="term" value="C:bacterial nucleoid"/>
    <property type="evidence" value="ECO:0007669"/>
    <property type="project" value="TreeGrafter"/>
</dbReference>
<dbReference type="PIRSF" id="PIRSF031853">
    <property type="entry name" value="UPC031853"/>
    <property type="match status" value="1"/>
</dbReference>
<dbReference type="InterPro" id="IPR011335">
    <property type="entry name" value="Restrct_endonuc-II-like"/>
</dbReference>
<keyword evidence="3" id="KW-1185">Reference proteome</keyword>
<dbReference type="GO" id="GO:0015666">
    <property type="term" value="F:restriction endodeoxyribonuclease activity"/>
    <property type="evidence" value="ECO:0007669"/>
    <property type="project" value="TreeGrafter"/>
</dbReference>
<dbReference type="EMBL" id="JADBEM010000001">
    <property type="protein sequence ID" value="MBE1610289.1"/>
    <property type="molecule type" value="Genomic_DNA"/>
</dbReference>
<evidence type="ECO:0000313" key="3">
    <source>
        <dbReference type="Proteomes" id="UP000638648"/>
    </source>
</evidence>
<proteinExistence type="predicted"/>
<evidence type="ECO:0000259" key="1">
    <source>
        <dbReference type="Pfam" id="PF04471"/>
    </source>
</evidence>
<dbReference type="InterPro" id="IPR011856">
    <property type="entry name" value="tRNA_endonuc-like_dom_sf"/>
</dbReference>
<sequence length="307" mass="33035">MDAGFPTDSLGRRANFAGQLWALRDTIKPGDLILMPMKTSKKIVFGVCTSGYKYRGDEPDLSRRHTIGVEWSTTEVSRAGIKDDLLNTINGAMTIFQASKNNAEARLRIVMKTGVDPGNGSGATPTLGQLTSGTATGGDDNVVDPTSVPTLEVIRDRVRTHLVEHFGQHKLTHLIADILRVQGYTCDVAPPGPDFGVDIIAGCGPLGLDPPTLIVEVKSEAGSIGAPIVRGLRGAMVAHKADQGLLVAWGGLSKAATDEIRTARLSIRVWDAEDVLDHLFGVYDHLPDETRARVPLKRIWVLDEETG</sequence>
<dbReference type="RefSeq" id="WP_202896726.1">
    <property type="nucleotide sequence ID" value="NZ_BAABJL010000095.1"/>
</dbReference>
<dbReference type="GO" id="GO:0003677">
    <property type="term" value="F:DNA binding"/>
    <property type="evidence" value="ECO:0007669"/>
    <property type="project" value="InterPro"/>
</dbReference>
<dbReference type="Proteomes" id="UP000638648">
    <property type="component" value="Unassembled WGS sequence"/>
</dbReference>
<organism evidence="2 3">
    <name type="scientific">Actinopolymorpha pittospori</name>
    <dbReference type="NCBI Taxonomy" id="648752"/>
    <lineage>
        <taxon>Bacteria</taxon>
        <taxon>Bacillati</taxon>
        <taxon>Actinomycetota</taxon>
        <taxon>Actinomycetes</taxon>
        <taxon>Propionibacteriales</taxon>
        <taxon>Actinopolymorphaceae</taxon>
        <taxon>Actinopolymorpha</taxon>
    </lineage>
</organism>
<dbReference type="SUPFAM" id="SSF52980">
    <property type="entry name" value="Restriction endonuclease-like"/>
    <property type="match status" value="1"/>
</dbReference>
<dbReference type="PANTHER" id="PTHR30015">
    <property type="entry name" value="MRR RESTRICTION SYSTEM PROTEIN"/>
    <property type="match status" value="1"/>
</dbReference>
<dbReference type="GO" id="GO:0009307">
    <property type="term" value="P:DNA restriction-modification system"/>
    <property type="evidence" value="ECO:0007669"/>
    <property type="project" value="InterPro"/>
</dbReference>
<protein>
    <submittedName>
        <fullName evidence="2">Restriction system protein</fullName>
    </submittedName>
</protein>
<dbReference type="Gene3D" id="3.40.1350.10">
    <property type="match status" value="1"/>
</dbReference>
<accession>A0A927N1G3</accession>
<comment type="caution">
    <text evidence="2">The sequence shown here is derived from an EMBL/GenBank/DDBJ whole genome shotgun (WGS) entry which is preliminary data.</text>
</comment>
<dbReference type="InterPro" id="IPR007560">
    <property type="entry name" value="Restrct_endonuc_IV_Mrr"/>
</dbReference>
<dbReference type="Pfam" id="PF04471">
    <property type="entry name" value="Mrr_cat"/>
    <property type="match status" value="1"/>
</dbReference>
<dbReference type="PANTHER" id="PTHR30015:SF7">
    <property type="entry name" value="TYPE IV METHYL-DIRECTED RESTRICTION ENZYME ECOKMRR"/>
    <property type="match status" value="1"/>
</dbReference>
<dbReference type="InterPro" id="IPR052906">
    <property type="entry name" value="Type_IV_Methyl-Rstrct_Enzyme"/>
</dbReference>
<reference evidence="2" key="1">
    <citation type="submission" date="2020-10" db="EMBL/GenBank/DDBJ databases">
        <title>Sequencing the genomes of 1000 actinobacteria strains.</title>
        <authorList>
            <person name="Klenk H.-P."/>
        </authorList>
    </citation>
    <scope>NUCLEOTIDE SEQUENCE</scope>
    <source>
        <strain evidence="2">DSM 45354</strain>
    </source>
</reference>
<dbReference type="AlphaFoldDB" id="A0A927N1G3"/>
<dbReference type="InterPro" id="IPR016984">
    <property type="entry name" value="UCP031853"/>
</dbReference>
<gene>
    <name evidence="2" type="ORF">HEB94_007137</name>
</gene>
<feature type="domain" description="Restriction endonuclease type IV Mrr" evidence="1">
    <location>
        <begin position="166"/>
        <end position="277"/>
    </location>
</feature>
<name>A0A927N1G3_9ACTN</name>